<protein>
    <submittedName>
        <fullName evidence="3">Exonuclease V</fullName>
    </submittedName>
</protein>
<feature type="region of interest" description="Disordered" evidence="2">
    <location>
        <begin position="422"/>
        <end position="448"/>
    </location>
</feature>
<evidence type="ECO:0000313" key="3">
    <source>
        <dbReference type="EMBL" id="KAF6758959.1"/>
    </source>
</evidence>
<keyword evidence="4" id="KW-1185">Reference proteome</keyword>
<organism evidence="3 4">
    <name type="scientific">Ephemerocybe angulata</name>
    <dbReference type="NCBI Taxonomy" id="980116"/>
    <lineage>
        <taxon>Eukaryota</taxon>
        <taxon>Fungi</taxon>
        <taxon>Dikarya</taxon>
        <taxon>Basidiomycota</taxon>
        <taxon>Agaricomycotina</taxon>
        <taxon>Agaricomycetes</taxon>
        <taxon>Agaricomycetidae</taxon>
        <taxon>Agaricales</taxon>
        <taxon>Agaricineae</taxon>
        <taxon>Psathyrellaceae</taxon>
        <taxon>Ephemerocybe</taxon>
    </lineage>
</organism>
<accession>A0A8H6MAK4</accession>
<sequence>MASDTMSDDFSAFDLGEFSQGDFAEIDLQIARHFPPPLKHPFAQRQQPHEREDTMFGADEDSSLRANSVGRMNAVNKTEKWDPKTRIQVLSVSNVVSPRWCEQRFVYGFLRRRSESPTSFFSGKGKRIKVDMKIAEENAAQRKRGMDVHLYLEREISEKKYSIRPRFWEERWALRILGIFAALRSLIDNCLTREMPVFGFINDVLIVGIIDEVAKVELPVVFIAAQTPSASEQDIEDHPSPQKTNSRTKVGAKCDLGWFLKGTPDTQGSKNIELNAQYTLHIAEIKTRATETTPADSDSVGSCDQLMLYRGLLNNLLFSPERFDFPGLWARIKVDSTAPFSTEFLKQAGILAHNEGFKRTNLDTLVESWELAVERLKRSGVRSVDEKLSLVYRHQHGILDARTSAGKAPQDERRMDIDTYLGNDVHPRSRLHAPRPHESRRLPPGAKTTLNAEIKGNSRASGTALSPQNALPLPPRLDDGTYKVISHKEIIYDEGMVQENLESTLELLRGEREPLGVPVELAWRCNTCEYRDDCEWREEMAGLAVGRKKSV</sequence>
<keyword evidence="3" id="KW-0540">Nuclease</keyword>
<dbReference type="InterPro" id="IPR019190">
    <property type="entry name" value="EXOV"/>
</dbReference>
<reference evidence="3 4" key="1">
    <citation type="submission" date="2020-07" db="EMBL/GenBank/DDBJ databases">
        <title>Comparative genomics of pyrophilous fungi reveals a link between fire events and developmental genes.</title>
        <authorList>
            <consortium name="DOE Joint Genome Institute"/>
            <person name="Steindorff A.S."/>
            <person name="Carver A."/>
            <person name="Calhoun S."/>
            <person name="Stillman K."/>
            <person name="Liu H."/>
            <person name="Lipzen A."/>
            <person name="Pangilinan J."/>
            <person name="Labutti K."/>
            <person name="Bruns T.D."/>
            <person name="Grigoriev I.V."/>
        </authorList>
    </citation>
    <scope>NUCLEOTIDE SEQUENCE [LARGE SCALE GENOMIC DNA]</scope>
    <source>
        <strain evidence="3 4">CBS 144469</strain>
    </source>
</reference>
<dbReference type="Proteomes" id="UP000521943">
    <property type="component" value="Unassembled WGS sequence"/>
</dbReference>
<evidence type="ECO:0000256" key="2">
    <source>
        <dbReference type="SAM" id="MobiDB-lite"/>
    </source>
</evidence>
<dbReference type="PANTHER" id="PTHR14464">
    <property type="entry name" value="EXONUCLEASE V"/>
    <property type="match status" value="1"/>
</dbReference>
<evidence type="ECO:0000256" key="1">
    <source>
        <dbReference type="ARBA" id="ARBA00009797"/>
    </source>
</evidence>
<dbReference type="Pfam" id="PF09810">
    <property type="entry name" value="Exo5"/>
    <property type="match status" value="1"/>
</dbReference>
<comment type="similarity">
    <text evidence="1">Belongs to the EXO5 family.</text>
</comment>
<dbReference type="AlphaFoldDB" id="A0A8H6MAK4"/>
<dbReference type="EMBL" id="JACGCI010000017">
    <property type="protein sequence ID" value="KAF6758959.1"/>
    <property type="molecule type" value="Genomic_DNA"/>
</dbReference>
<keyword evidence="3" id="KW-0378">Hydrolase</keyword>
<keyword evidence="3" id="KW-0269">Exonuclease</keyword>
<dbReference type="GO" id="GO:0005634">
    <property type="term" value="C:nucleus"/>
    <property type="evidence" value="ECO:0007669"/>
    <property type="project" value="TreeGrafter"/>
</dbReference>
<dbReference type="OrthoDB" id="354769at2759"/>
<dbReference type="GO" id="GO:0045145">
    <property type="term" value="F:single-stranded DNA 5'-3' DNA exonuclease activity"/>
    <property type="evidence" value="ECO:0007669"/>
    <property type="project" value="InterPro"/>
</dbReference>
<evidence type="ECO:0000313" key="4">
    <source>
        <dbReference type="Proteomes" id="UP000521943"/>
    </source>
</evidence>
<comment type="caution">
    <text evidence="3">The sequence shown here is derived from an EMBL/GenBank/DDBJ whole genome shotgun (WGS) entry which is preliminary data.</text>
</comment>
<dbReference type="GO" id="GO:0036297">
    <property type="term" value="P:interstrand cross-link repair"/>
    <property type="evidence" value="ECO:0007669"/>
    <property type="project" value="TreeGrafter"/>
</dbReference>
<gene>
    <name evidence="3" type="ORF">DFP72DRAFT_1005489</name>
</gene>
<name>A0A8H6MAK4_9AGAR</name>
<dbReference type="PANTHER" id="PTHR14464:SF4">
    <property type="entry name" value="EXONUCLEASE V"/>
    <property type="match status" value="1"/>
</dbReference>
<proteinExistence type="inferred from homology"/>
<dbReference type="GO" id="GO:0005739">
    <property type="term" value="C:mitochondrion"/>
    <property type="evidence" value="ECO:0007669"/>
    <property type="project" value="TreeGrafter"/>
</dbReference>